<proteinExistence type="predicted"/>
<dbReference type="Proteomes" id="UP000499080">
    <property type="component" value="Unassembled WGS sequence"/>
</dbReference>
<name>A0A4Y2WK17_ARAVE</name>
<reference evidence="1 2" key="1">
    <citation type="journal article" date="2019" name="Sci. Rep.">
        <title>Orb-weaving spider Araneus ventricosus genome elucidates the spidroin gene catalogue.</title>
        <authorList>
            <person name="Kono N."/>
            <person name="Nakamura H."/>
            <person name="Ohtoshi R."/>
            <person name="Moran D.A.P."/>
            <person name="Shinohara A."/>
            <person name="Yoshida Y."/>
            <person name="Fujiwara M."/>
            <person name="Mori M."/>
            <person name="Tomita M."/>
            <person name="Arakawa K."/>
        </authorList>
    </citation>
    <scope>NUCLEOTIDE SEQUENCE [LARGE SCALE GENOMIC DNA]</scope>
</reference>
<dbReference type="AlphaFoldDB" id="A0A4Y2WK17"/>
<organism evidence="1 2">
    <name type="scientific">Araneus ventricosus</name>
    <name type="common">Orbweaver spider</name>
    <name type="synonym">Epeira ventricosa</name>
    <dbReference type="NCBI Taxonomy" id="182803"/>
    <lineage>
        <taxon>Eukaryota</taxon>
        <taxon>Metazoa</taxon>
        <taxon>Ecdysozoa</taxon>
        <taxon>Arthropoda</taxon>
        <taxon>Chelicerata</taxon>
        <taxon>Arachnida</taxon>
        <taxon>Araneae</taxon>
        <taxon>Araneomorphae</taxon>
        <taxon>Entelegynae</taxon>
        <taxon>Araneoidea</taxon>
        <taxon>Araneidae</taxon>
        <taxon>Araneus</taxon>
    </lineage>
</organism>
<gene>
    <name evidence="1" type="ORF">AVEN_264070_1</name>
</gene>
<protein>
    <submittedName>
        <fullName evidence="1">Uncharacterized protein</fullName>
    </submittedName>
</protein>
<evidence type="ECO:0000313" key="1">
    <source>
        <dbReference type="EMBL" id="GBO36730.1"/>
    </source>
</evidence>
<sequence>MSLGSLQILRLEDFSRGRLEDSLFVSLFPNFDLAFHFIGSFRVIPVNKTPLRKVDSYTLSMSLGSLQILRLEDFSRGRLEDRLFESLFPNFDLASHFIGSFRVIPINKTPLRKVDSYTL</sequence>
<comment type="caution">
    <text evidence="1">The sequence shown here is derived from an EMBL/GenBank/DDBJ whole genome shotgun (WGS) entry which is preliminary data.</text>
</comment>
<keyword evidence="2" id="KW-1185">Reference proteome</keyword>
<evidence type="ECO:0000313" key="2">
    <source>
        <dbReference type="Proteomes" id="UP000499080"/>
    </source>
</evidence>
<dbReference type="EMBL" id="BGPR01060976">
    <property type="protein sequence ID" value="GBO36730.1"/>
    <property type="molecule type" value="Genomic_DNA"/>
</dbReference>
<accession>A0A4Y2WK17</accession>